<dbReference type="Proteomes" id="UP000217103">
    <property type="component" value="Unassembled WGS sequence"/>
</dbReference>
<evidence type="ECO:0000313" key="2">
    <source>
        <dbReference type="Proteomes" id="UP000217103"/>
    </source>
</evidence>
<evidence type="ECO:0000313" key="1">
    <source>
        <dbReference type="EMBL" id="SDQ36064.1"/>
    </source>
</evidence>
<dbReference type="AlphaFoldDB" id="A0A1H1A8V2"/>
<protein>
    <submittedName>
        <fullName evidence="1">Uncharacterized protein</fullName>
    </submittedName>
</protein>
<reference evidence="1 2" key="1">
    <citation type="submission" date="2016-10" db="EMBL/GenBank/DDBJ databases">
        <authorList>
            <person name="de Groot N.N."/>
        </authorList>
    </citation>
    <scope>NUCLEOTIDE SEQUENCE [LARGE SCALE GENOMIC DNA]</scope>
    <source>
        <strain evidence="1 2">DSM 43794</strain>
    </source>
</reference>
<name>A0A1H1A8V2_9ACTN</name>
<dbReference type="EMBL" id="FNKK01000002">
    <property type="protein sequence ID" value="SDQ36064.1"/>
    <property type="molecule type" value="Genomic_DNA"/>
</dbReference>
<gene>
    <name evidence="1" type="ORF">SAMN04489764_0380</name>
</gene>
<proteinExistence type="predicted"/>
<dbReference type="OrthoDB" id="3387194at2"/>
<dbReference type="RefSeq" id="WP_093257270.1">
    <property type="nucleotide sequence ID" value="NZ_FNKK01000002.1"/>
</dbReference>
<accession>A0A1H1A8V2</accession>
<dbReference type="STRING" id="35622.SAMN04489764_0380"/>
<keyword evidence="2" id="KW-1185">Reference proteome</keyword>
<organism evidence="1 2">
    <name type="scientific">Thermostaphylospora chromogena</name>
    <dbReference type="NCBI Taxonomy" id="35622"/>
    <lineage>
        <taxon>Bacteria</taxon>
        <taxon>Bacillati</taxon>
        <taxon>Actinomycetota</taxon>
        <taxon>Actinomycetes</taxon>
        <taxon>Streptosporangiales</taxon>
        <taxon>Thermomonosporaceae</taxon>
        <taxon>Thermostaphylospora</taxon>
    </lineage>
</organism>
<sequence>METDRTVELSELPARELHDRAVGYAVRHGDIGFLWELLKVIPAAEAASGRPEAVANDLSRISGLLSDAVAAGEGRLGESLRPFYIEYLSRHPDA</sequence>